<dbReference type="NCBIfam" id="TIGR02595">
    <property type="entry name" value="PEP_CTERM"/>
    <property type="match status" value="1"/>
</dbReference>
<name>A0AAT9FP16_9BACT</name>
<protein>
    <recommendedName>
        <fullName evidence="1">Ice-binding protein C-terminal domain-containing protein</fullName>
    </recommendedName>
</protein>
<evidence type="ECO:0000313" key="2">
    <source>
        <dbReference type="EMBL" id="BDS07734.1"/>
    </source>
</evidence>
<feature type="domain" description="Ice-binding protein C-terminal" evidence="1">
    <location>
        <begin position="170"/>
        <end position="192"/>
    </location>
</feature>
<dbReference type="Pfam" id="PF07589">
    <property type="entry name" value="PEP-CTERM"/>
    <property type="match status" value="1"/>
</dbReference>
<dbReference type="AlphaFoldDB" id="A0AAT9FP16"/>
<proteinExistence type="predicted"/>
<accession>A0AAT9FP16</accession>
<reference evidence="2" key="1">
    <citation type="submission" date="2024-07" db="EMBL/GenBank/DDBJ databases">
        <title>Complete genome sequence of Verrucomicrobiaceae bacterium NT6N.</title>
        <authorList>
            <person name="Huang C."/>
            <person name="Takami H."/>
            <person name="Hamasaki K."/>
        </authorList>
    </citation>
    <scope>NUCLEOTIDE SEQUENCE</scope>
    <source>
        <strain evidence="2">NT6N</strain>
    </source>
</reference>
<evidence type="ECO:0000259" key="1">
    <source>
        <dbReference type="Pfam" id="PF07589"/>
    </source>
</evidence>
<dbReference type="EMBL" id="AP026866">
    <property type="protein sequence ID" value="BDS07734.1"/>
    <property type="molecule type" value="Genomic_DNA"/>
</dbReference>
<dbReference type="KEGG" id="osu:NT6N_27740"/>
<dbReference type="InterPro" id="IPR013424">
    <property type="entry name" value="Ice-binding_C"/>
</dbReference>
<sequence>MKLKQTKVATLAATLITFGSLVGGAKGAVTINIWEDGADVRAQASGTLDIIGLSFLSNSPFPDDFRIDPTDPEILFFGPGDVYSGLGFSLTFGTGGFNATGTTSGDHFGFESNNLLVPTGFVSGGSIFSEGVFSGTDLATLGVNVGTFDYTLPNTDTISVVIGSAPSPAAVPEPSSALLLGLGLLGFVSHRKRAS</sequence>
<organism evidence="2">
    <name type="scientific">Oceaniferula spumae</name>
    <dbReference type="NCBI Taxonomy" id="2979115"/>
    <lineage>
        <taxon>Bacteria</taxon>
        <taxon>Pseudomonadati</taxon>
        <taxon>Verrucomicrobiota</taxon>
        <taxon>Verrucomicrobiia</taxon>
        <taxon>Verrucomicrobiales</taxon>
        <taxon>Verrucomicrobiaceae</taxon>
        <taxon>Oceaniferula</taxon>
    </lineage>
</organism>
<gene>
    <name evidence="2" type="ORF">NT6N_27740</name>
</gene>